<comment type="caution">
    <text evidence="2">The sequence shown here is derived from an EMBL/GenBank/DDBJ whole genome shotgun (WGS) entry which is preliminary data.</text>
</comment>
<accession>A0A1X2H655</accession>
<dbReference type="EMBL" id="MCGN01000008">
    <property type="protein sequence ID" value="ORY93966.1"/>
    <property type="molecule type" value="Genomic_DNA"/>
</dbReference>
<dbReference type="OMA" id="YSHTSIM"/>
<dbReference type="OrthoDB" id="2287146at2759"/>
<reference evidence="2 3" key="1">
    <citation type="submission" date="2016-07" db="EMBL/GenBank/DDBJ databases">
        <title>Pervasive Adenine N6-methylation of Active Genes in Fungi.</title>
        <authorList>
            <consortium name="DOE Joint Genome Institute"/>
            <person name="Mondo S.J."/>
            <person name="Dannebaum R.O."/>
            <person name="Kuo R.C."/>
            <person name="Labutti K."/>
            <person name="Haridas S."/>
            <person name="Kuo A."/>
            <person name="Salamov A."/>
            <person name="Ahrendt S.R."/>
            <person name="Lipzen A."/>
            <person name="Sullivan W."/>
            <person name="Andreopoulos W.B."/>
            <person name="Clum A."/>
            <person name="Lindquist E."/>
            <person name="Daum C."/>
            <person name="Ramamoorthy G.K."/>
            <person name="Gryganskyi A."/>
            <person name="Culley D."/>
            <person name="Magnuson J.K."/>
            <person name="James T.Y."/>
            <person name="O'Malley M.A."/>
            <person name="Stajich J.E."/>
            <person name="Spatafora J.W."/>
            <person name="Visel A."/>
            <person name="Grigoriev I.V."/>
        </authorList>
    </citation>
    <scope>NUCLEOTIDE SEQUENCE [LARGE SCALE GENOMIC DNA]</scope>
    <source>
        <strain evidence="2 3">NRRL 2496</strain>
    </source>
</reference>
<proteinExistence type="predicted"/>
<dbReference type="InParanoid" id="A0A1X2H655"/>
<evidence type="ECO:0000313" key="3">
    <source>
        <dbReference type="Proteomes" id="UP000242180"/>
    </source>
</evidence>
<dbReference type="Proteomes" id="UP000242180">
    <property type="component" value="Unassembled WGS sequence"/>
</dbReference>
<evidence type="ECO:0000256" key="1">
    <source>
        <dbReference type="SAM" id="MobiDB-lite"/>
    </source>
</evidence>
<dbReference type="AlphaFoldDB" id="A0A1X2H655"/>
<protein>
    <submittedName>
        <fullName evidence="2">Uncharacterized protein</fullName>
    </submittedName>
</protein>
<name>A0A1X2H655_SYNRA</name>
<keyword evidence="3" id="KW-1185">Reference proteome</keyword>
<feature type="region of interest" description="Disordered" evidence="1">
    <location>
        <begin position="61"/>
        <end position="95"/>
    </location>
</feature>
<organism evidence="2 3">
    <name type="scientific">Syncephalastrum racemosum</name>
    <name type="common">Filamentous fungus</name>
    <dbReference type="NCBI Taxonomy" id="13706"/>
    <lineage>
        <taxon>Eukaryota</taxon>
        <taxon>Fungi</taxon>
        <taxon>Fungi incertae sedis</taxon>
        <taxon>Mucoromycota</taxon>
        <taxon>Mucoromycotina</taxon>
        <taxon>Mucoromycetes</taxon>
        <taxon>Mucorales</taxon>
        <taxon>Syncephalastraceae</taxon>
        <taxon>Syncephalastrum</taxon>
    </lineage>
</organism>
<evidence type="ECO:0000313" key="2">
    <source>
        <dbReference type="EMBL" id="ORY93966.1"/>
    </source>
</evidence>
<feature type="region of interest" description="Disordered" evidence="1">
    <location>
        <begin position="30"/>
        <end position="49"/>
    </location>
</feature>
<sequence length="288" mass="32271">MLTEDQSSCLVLDLDPTLGKSGERQGYLRATAGGGHLSHGTNPMDPVAVGKSLIGRNPFKYQSYEMTPPSSPQLSPVSDAESGNDDRESASTNCSQQLGVNYSKANIMKTAKLLFEAADPGNTLIYRRMFLTNRAVYQRLQQVFPALDQHHSHLQISAWLTAERAHFGEVKTRRHGKRRERGRWLWVYKAAVAENLQETDGRFRSHCRKTTGNWVNVGYVRKSKTLESDQSRVRHLQTVMATLVNRCMCTKLFASPCSSSTANLLGWDFKRSELLTRLDDCDGDTQGT</sequence>
<gene>
    <name evidence="2" type="ORF">BCR43DRAFT_351307</name>
</gene>